<dbReference type="PANTHER" id="PTHR21831">
    <property type="entry name" value="MICROTUBULE-ASSOCIATED PROTEIN 10"/>
    <property type="match status" value="1"/>
</dbReference>
<dbReference type="CTD" id="54627"/>
<feature type="compositionally biased region" description="Basic and acidic residues" evidence="1">
    <location>
        <begin position="484"/>
        <end position="504"/>
    </location>
</feature>
<feature type="region of interest" description="Disordered" evidence="1">
    <location>
        <begin position="178"/>
        <end position="204"/>
    </location>
</feature>
<reference evidence="3" key="1">
    <citation type="submission" date="2025-05" db="UniProtKB">
        <authorList>
            <consortium name="RefSeq"/>
        </authorList>
    </citation>
    <scope>NUCLEOTIDE SEQUENCE [LARGE SCALE GENOMIC DNA]</scope>
</reference>
<dbReference type="Pfam" id="PF14924">
    <property type="entry name" value="MAP10_N"/>
    <property type="match status" value="1"/>
</dbReference>
<protein>
    <submittedName>
        <fullName evidence="4">Microtubule-associated protein 10</fullName>
    </submittedName>
</protein>
<organism evidence="3 4">
    <name type="scientific">Pogona vitticeps</name>
    <name type="common">central bearded dragon</name>
    <dbReference type="NCBI Taxonomy" id="103695"/>
    <lineage>
        <taxon>Eukaryota</taxon>
        <taxon>Metazoa</taxon>
        <taxon>Chordata</taxon>
        <taxon>Craniata</taxon>
        <taxon>Vertebrata</taxon>
        <taxon>Euteleostomi</taxon>
        <taxon>Lepidosauria</taxon>
        <taxon>Squamata</taxon>
        <taxon>Bifurcata</taxon>
        <taxon>Unidentata</taxon>
        <taxon>Episquamata</taxon>
        <taxon>Toxicofera</taxon>
        <taxon>Iguania</taxon>
        <taxon>Acrodonta</taxon>
        <taxon>Agamidae</taxon>
        <taxon>Amphibolurinae</taxon>
        <taxon>Pogona</taxon>
    </lineage>
</organism>
<dbReference type="InParanoid" id="A0A6J0T529"/>
<sequence>MALLLPSAAPGMEGSDGCEESLFSLELLVESARVEPRLLPMPLPACGPFRPAVALRLLDFPTLLVRAPHAAPGPVVPFGRGKSCLFRLRPAALKDLLRRSPLSALLLALPPTPGPARLLGSCSVSLASAAEELLLGTGPGGRRGQFLLQDLMGEQVGELGLSYRLTNLGISLLGHLGEGAAPEQPHPKQERHQEFSRTLGNQSNVRASLELIPEGDEDQEPALEGGSQASLSSPQIERRSNMSGLGEGVRELEIEANVFCPPPMFYTCSSENPHPRSRSPAPAVVTVAPAQNTFPGEEIKVPSPVPLTKEKPSSIIQEVTPSPQILGSPEQLRQTLNQLPLLNALLVELSLLNKQPPQAQPFSVHPQLAWLYKNAEEGTKSPPPIAKSTCPYHEEKKTTHRKERGRSASPKLKRNRPDHLKCISPSFQVNCPSKGFTKLTYSERLGGPEKNNTKENSPPRRKLTYGLTNTLKLRLLRSNPGMLKVHEKRELRRKKQGDVVEKKGKSSSAKGKLLHGSPERHAKSSEHLDEKSIPEEKAQINENVETLIQNSVCHDCPTSKKVAAKAVKNSENGKQNTSVEVVGSAYEEKHLKVHLPRVFLQDAETHENKIDTEVVKYVQHSDSDVSAIHIDTQSNNCESSREVKNLEEVHANSESAAYSEDFTGDDSSGTNLEAQESSHEPLLVNLDQSQSIMDSDSKISERSLADESISSLLPIPSAMSPVHYLKKTCDLKLNGKKPTVSFDKSIDDSPPARMLKEGLGIEQIRNERSKDEQTLETKEVYSDMRCSIAKDQSSAEKSNSLRTSQVSSYLPSNVSDLDLSGLEESNASEKEKEDDFEMVDIANQCKHISELVVNKLPGYTM</sequence>
<feature type="region of interest" description="Disordered" evidence="1">
    <location>
        <begin position="477"/>
        <end position="534"/>
    </location>
</feature>
<feature type="compositionally biased region" description="Basic and acidic residues" evidence="1">
    <location>
        <begin position="185"/>
        <end position="195"/>
    </location>
</feature>
<proteinExistence type="predicted"/>
<dbReference type="KEGG" id="pvt:110075476"/>
<feature type="region of interest" description="Disordered" evidence="1">
    <location>
        <begin position="377"/>
        <end position="419"/>
    </location>
</feature>
<dbReference type="GO" id="GO:0031122">
    <property type="term" value="P:cytoplasmic microtubule organization"/>
    <property type="evidence" value="ECO:0007669"/>
    <property type="project" value="TreeGrafter"/>
</dbReference>
<feature type="region of interest" description="Disordered" evidence="1">
    <location>
        <begin position="217"/>
        <end position="244"/>
    </location>
</feature>
<dbReference type="InterPro" id="IPR026679">
    <property type="entry name" value="MAP10_C-term"/>
</dbReference>
<feature type="compositionally biased region" description="Basic and acidic residues" evidence="1">
    <location>
        <begin position="517"/>
        <end position="534"/>
    </location>
</feature>
<dbReference type="GO" id="GO:0005881">
    <property type="term" value="C:cytoplasmic microtubule"/>
    <property type="evidence" value="ECO:0007669"/>
    <property type="project" value="TreeGrafter"/>
</dbReference>
<name>A0A6J0T529_9SAUR</name>
<gene>
    <name evidence="4" type="primary">MAP10</name>
</gene>
<accession>A0A6J0T529</accession>
<dbReference type="GO" id="GO:0030496">
    <property type="term" value="C:midbody"/>
    <property type="evidence" value="ECO:0007669"/>
    <property type="project" value="TreeGrafter"/>
</dbReference>
<dbReference type="GO" id="GO:0097431">
    <property type="term" value="C:mitotic spindle pole"/>
    <property type="evidence" value="ECO:0007669"/>
    <property type="project" value="TreeGrafter"/>
</dbReference>
<feature type="compositionally biased region" description="Polar residues" evidence="1">
    <location>
        <begin position="791"/>
        <end position="815"/>
    </location>
</feature>
<evidence type="ECO:0000313" key="3">
    <source>
        <dbReference type="Proteomes" id="UP001652642"/>
    </source>
</evidence>
<dbReference type="Pfam" id="PF14925">
    <property type="entry name" value="HPHLAWLY"/>
    <property type="match status" value="1"/>
</dbReference>
<feature type="compositionally biased region" description="Polar residues" evidence="1">
    <location>
        <begin position="665"/>
        <end position="675"/>
    </location>
</feature>
<feature type="domain" description="Microtubule-associated protein 10 C-terminal" evidence="2">
    <location>
        <begin position="237"/>
        <end position="860"/>
    </location>
</feature>
<dbReference type="OrthoDB" id="69809at2759"/>
<dbReference type="GO" id="GO:0032467">
    <property type="term" value="P:positive regulation of cytokinesis"/>
    <property type="evidence" value="ECO:0007669"/>
    <property type="project" value="TreeGrafter"/>
</dbReference>
<evidence type="ECO:0000256" key="1">
    <source>
        <dbReference type="SAM" id="MobiDB-lite"/>
    </source>
</evidence>
<dbReference type="Proteomes" id="UP001652642">
    <property type="component" value="Chromosome 1"/>
</dbReference>
<dbReference type="InterPro" id="IPR039302">
    <property type="entry name" value="MAP10"/>
</dbReference>
<reference evidence="4" key="2">
    <citation type="submission" date="2025-08" db="UniProtKB">
        <authorList>
            <consortium name="RefSeq"/>
        </authorList>
    </citation>
    <scope>IDENTIFICATION</scope>
</reference>
<feature type="compositionally biased region" description="Low complexity" evidence="1">
    <location>
        <begin position="506"/>
        <end position="516"/>
    </location>
</feature>
<evidence type="ECO:0000259" key="2">
    <source>
        <dbReference type="Pfam" id="PF14925"/>
    </source>
</evidence>
<dbReference type="RefSeq" id="XP_020642448.2">
    <property type="nucleotide sequence ID" value="XM_020786789.2"/>
</dbReference>
<dbReference type="GO" id="GO:0051256">
    <property type="term" value="P:mitotic spindle midzone assembly"/>
    <property type="evidence" value="ECO:0007669"/>
    <property type="project" value="TreeGrafter"/>
</dbReference>
<dbReference type="GeneID" id="110075476"/>
<dbReference type="PANTHER" id="PTHR21831:SF2">
    <property type="entry name" value="MICROTUBULE-ASSOCIATED PROTEIN 10"/>
    <property type="match status" value="1"/>
</dbReference>
<feature type="region of interest" description="Disordered" evidence="1">
    <location>
        <begin position="650"/>
        <end position="679"/>
    </location>
</feature>
<evidence type="ECO:0000313" key="4">
    <source>
        <dbReference type="RefSeq" id="XP_020642448.2"/>
    </source>
</evidence>
<feature type="region of interest" description="Disordered" evidence="1">
    <location>
        <begin position="791"/>
        <end position="836"/>
    </location>
</feature>
<keyword evidence="3" id="KW-1185">Reference proteome</keyword>
<dbReference type="GO" id="GO:0005813">
    <property type="term" value="C:centrosome"/>
    <property type="evidence" value="ECO:0007669"/>
    <property type="project" value="TreeGrafter"/>
</dbReference>
<dbReference type="GO" id="GO:0008017">
    <property type="term" value="F:microtubule binding"/>
    <property type="evidence" value="ECO:0007669"/>
    <property type="project" value="InterPro"/>
</dbReference>
<feature type="region of interest" description="Disordered" evidence="1">
    <location>
        <begin position="441"/>
        <end position="465"/>
    </location>
</feature>
<dbReference type="GO" id="GO:1990023">
    <property type="term" value="C:mitotic spindle midzone"/>
    <property type="evidence" value="ECO:0007669"/>
    <property type="project" value="TreeGrafter"/>
</dbReference>